<accession>A0A3T1CX03</accession>
<organism evidence="1 2">
    <name type="scientific">Acanthamoeba castellanii medusavirus J1</name>
    <dbReference type="NCBI Taxonomy" id="3114988"/>
    <lineage>
        <taxon>Viruses</taxon>
        <taxon>Varidnaviria</taxon>
        <taxon>Bamfordvirae</taxon>
        <taxon>Nucleocytoviricota</taxon>
        <taxon>Megaviricetes</taxon>
        <taxon>Mamonoviridae</taxon>
        <taxon>Medusavirus</taxon>
        <taxon>Medusavirus medusae</taxon>
    </lineage>
</organism>
<protein>
    <submittedName>
        <fullName evidence="1">Uncharacterized protein</fullName>
    </submittedName>
</protein>
<reference evidence="2" key="1">
    <citation type="journal article" date="2019" name="J. Virol.">
        <title>Medusavirus, a novel large DNA virus discovered from hot spring water.</title>
        <authorList>
            <person name="Yoshikawa G."/>
            <person name="Blanc-Mathieu R."/>
            <person name="Song C."/>
            <person name="Kayama Y."/>
            <person name="Mochizuki T."/>
            <person name="Murata K."/>
            <person name="Ogata H."/>
            <person name="Takemura M."/>
        </authorList>
    </citation>
    <scope>NUCLEOTIDE SEQUENCE [LARGE SCALE GENOMIC DNA]</scope>
</reference>
<evidence type="ECO:0000313" key="1">
    <source>
        <dbReference type="EMBL" id="BBI30363.1"/>
    </source>
</evidence>
<dbReference type="EMBL" id="AP018495">
    <property type="protein sequence ID" value="BBI30363.1"/>
    <property type="molecule type" value="Genomic_DNA"/>
</dbReference>
<evidence type="ECO:0000313" key="2">
    <source>
        <dbReference type="Proteomes" id="UP001161669"/>
    </source>
</evidence>
<dbReference type="Proteomes" id="UP001161669">
    <property type="component" value="Segment"/>
</dbReference>
<name>A0A3T1CX03_9VIRU</name>
<sequence length="59" mass="6375">MGLAGSLLVSYLAKHRQSEMSCTRSSSSTHRVQVSSISGDACFSMMPVATIVLRRLRSS</sequence>
<proteinExistence type="predicted"/>
<dbReference type="KEGG" id="vg:80540715"/>
<keyword evidence="2" id="KW-1185">Reference proteome</keyword>